<protein>
    <submittedName>
        <fullName evidence="1">Uncharacterized protein</fullName>
    </submittedName>
</protein>
<organism evidence="1 2">
    <name type="scientific">Pyropia yezoensis</name>
    <name type="common">Susabi-nori</name>
    <name type="synonym">Porphyra yezoensis</name>
    <dbReference type="NCBI Taxonomy" id="2788"/>
    <lineage>
        <taxon>Eukaryota</taxon>
        <taxon>Rhodophyta</taxon>
        <taxon>Bangiophyceae</taxon>
        <taxon>Bangiales</taxon>
        <taxon>Bangiaceae</taxon>
        <taxon>Pyropia</taxon>
    </lineage>
</organism>
<proteinExistence type="predicted"/>
<evidence type="ECO:0000313" key="1">
    <source>
        <dbReference type="EMBL" id="KAK1858551.1"/>
    </source>
</evidence>
<dbReference type="Proteomes" id="UP000798662">
    <property type="component" value="Chromosome 1"/>
</dbReference>
<evidence type="ECO:0000313" key="2">
    <source>
        <dbReference type="Proteomes" id="UP000798662"/>
    </source>
</evidence>
<accession>A0ACC3BLE1</accession>
<sequence length="606" mass="62159">MGRVEQVRQGASPAGGEGDQPAAPSREVGLLDLPDDVLRLVAGCVSPHAGDRPVYVGESAATHLPLLLTCRRLAAIGYTAVTEVRVSGSDWEGSVSDGESMAMDADIETAALLLAAAAAPEAPEAADPPPPPPTVASLLASPAGQHLQRRLFSVRAFLRRVAASPVRRLVVADVATGEGAYDVFWALLRGATAHLPIRDVTAGGAAVAVVAAADVSAVPLTCLRLEGLDARCRDTAVAVGAALAAHGPGLTELRVAAHTFGPTGEESAAYTVGFASSLFRDVPAMPALRALVLCISLCGESARRMAAACPAVETLVLEADCGWLPASTGVCWPLPHAFPRLRSLTWESSWDDPVSGTTSDLLPTLRGRSLERLSFAPYRNQFFSDDWVLGPPLVDALSAAAALPAVLKMDGAGAWTAELLAALLVAGTTDTTTLRDLSLEVVDLSAATMAPLGRLSRLSRLSLAAGRTAAGGVTVPAAPCLADLSVMLTHGPGDLVGGVAAAAGAFVAAGSRPWGDTEAEELAAALLTAAAASAARATLATLRVHSRVSPSAALHAAAVAAAPRLAAFRHLTVGRAAWSFARGRVVGRFVPDPDPPILVRNVLTQW</sequence>
<dbReference type="EMBL" id="CM020618">
    <property type="protein sequence ID" value="KAK1858551.1"/>
    <property type="molecule type" value="Genomic_DNA"/>
</dbReference>
<reference evidence="1" key="1">
    <citation type="submission" date="2019-11" db="EMBL/GenBank/DDBJ databases">
        <title>Nori genome reveals adaptations in red seaweeds to the harsh intertidal environment.</title>
        <authorList>
            <person name="Wang D."/>
            <person name="Mao Y."/>
        </authorList>
    </citation>
    <scope>NUCLEOTIDE SEQUENCE</scope>
    <source>
        <tissue evidence="1">Gametophyte</tissue>
    </source>
</reference>
<gene>
    <name evidence="1" type="ORF">I4F81_001152</name>
</gene>
<name>A0ACC3BLE1_PYRYE</name>
<comment type="caution">
    <text evidence="1">The sequence shown here is derived from an EMBL/GenBank/DDBJ whole genome shotgun (WGS) entry which is preliminary data.</text>
</comment>
<keyword evidence="2" id="KW-1185">Reference proteome</keyword>